<dbReference type="InterPro" id="IPR036388">
    <property type="entry name" value="WH-like_DNA-bd_sf"/>
</dbReference>
<dbReference type="GO" id="GO:0003700">
    <property type="term" value="F:DNA-binding transcription factor activity"/>
    <property type="evidence" value="ECO:0007669"/>
    <property type="project" value="InterPro"/>
</dbReference>
<dbReference type="Pfam" id="PF03466">
    <property type="entry name" value="LysR_substrate"/>
    <property type="match status" value="1"/>
</dbReference>
<dbReference type="RefSeq" id="WP_153273146.1">
    <property type="nucleotide sequence ID" value="NZ_CP043499.1"/>
</dbReference>
<dbReference type="Gene3D" id="3.40.190.290">
    <property type="match status" value="1"/>
</dbReference>
<protein>
    <recommendedName>
        <fullName evidence="6">HTH-type transcriptional regulator TtuA</fullName>
    </recommendedName>
    <alternativeName>
        <fullName evidence="7">Tartrate utilization transcriptional regulator</fullName>
    </alternativeName>
</protein>
<dbReference type="InterPro" id="IPR005119">
    <property type="entry name" value="LysR_subst-bd"/>
</dbReference>
<dbReference type="KEGG" id="rgr:FZ934_23010"/>
<evidence type="ECO:0000313" key="9">
    <source>
        <dbReference type="EMBL" id="QFY63174.1"/>
    </source>
</evidence>
<dbReference type="Gene3D" id="1.10.10.10">
    <property type="entry name" value="Winged helix-like DNA-binding domain superfamily/Winged helix DNA-binding domain"/>
    <property type="match status" value="1"/>
</dbReference>
<dbReference type="InterPro" id="IPR036390">
    <property type="entry name" value="WH_DNA-bd_sf"/>
</dbReference>
<dbReference type="GO" id="GO:0000976">
    <property type="term" value="F:transcription cis-regulatory region binding"/>
    <property type="evidence" value="ECO:0007669"/>
    <property type="project" value="TreeGrafter"/>
</dbReference>
<proteinExistence type="inferred from homology"/>
<dbReference type="InterPro" id="IPR000847">
    <property type="entry name" value="LysR_HTH_N"/>
</dbReference>
<accession>A0A5Q0CFB1</accession>
<sequence>MDLSSLEIFLAVAEEGSVTRAAKRLARAPSNVTTRVQLLEEQLEAPLFSRDGKRMTLTAQGQCFIFYAKRIKALAEEAKAALKSVEPPRILRVGTMESTAASRLPPVLTQFNEQNPEVTLRLTLGATRELTKAVVAGDLDCALIATPRGEGDWLASTGINTDDLHAAPVYREDLLLVLPANHSPVAKPEDIRLPALAALEPGCTYRQVAERWIRKGANLPTVEMSSYHAILAHVVAGNAVGVMPRSVLEMLPWSKDSNVHRLGPIDTLLISRRTERSDPLLAFEEIMLASVAPETFIQ</sequence>
<dbReference type="Pfam" id="PF00126">
    <property type="entry name" value="HTH_1"/>
    <property type="match status" value="1"/>
</dbReference>
<evidence type="ECO:0000259" key="8">
    <source>
        <dbReference type="PROSITE" id="PS50931"/>
    </source>
</evidence>
<reference evidence="9 10" key="1">
    <citation type="submission" date="2019-08" db="EMBL/GenBank/DDBJ databases">
        <title>Prosopis cineraria nodule microbiome.</title>
        <authorList>
            <person name="Ali R."/>
            <person name="Chaluvadi S.R."/>
            <person name="Wang X."/>
        </authorList>
    </citation>
    <scope>NUCLEOTIDE SEQUENCE [LARGE SCALE GENOMIC DNA]</scope>
    <source>
        <strain evidence="9 10">BG7</strain>
        <plasmid evidence="9 10">unnamed</plasmid>
    </source>
</reference>
<evidence type="ECO:0000256" key="7">
    <source>
        <dbReference type="ARBA" id="ARBA00083243"/>
    </source>
</evidence>
<evidence type="ECO:0000313" key="10">
    <source>
        <dbReference type="Proteomes" id="UP000326881"/>
    </source>
</evidence>
<dbReference type="PROSITE" id="PS50931">
    <property type="entry name" value="HTH_LYSR"/>
    <property type="match status" value="1"/>
</dbReference>
<evidence type="ECO:0000256" key="2">
    <source>
        <dbReference type="ARBA" id="ARBA00023015"/>
    </source>
</evidence>
<keyword evidence="10" id="KW-1185">Reference proteome</keyword>
<dbReference type="OrthoDB" id="8479357at2"/>
<dbReference type="EMBL" id="CP043499">
    <property type="protein sequence ID" value="QFY63174.1"/>
    <property type="molecule type" value="Genomic_DNA"/>
</dbReference>
<keyword evidence="4" id="KW-0804">Transcription</keyword>
<dbReference type="FunFam" id="1.10.10.10:FF:000001">
    <property type="entry name" value="LysR family transcriptional regulator"/>
    <property type="match status" value="1"/>
</dbReference>
<evidence type="ECO:0000256" key="5">
    <source>
        <dbReference type="ARBA" id="ARBA00054626"/>
    </source>
</evidence>
<dbReference type="SUPFAM" id="SSF53850">
    <property type="entry name" value="Periplasmic binding protein-like II"/>
    <property type="match status" value="1"/>
</dbReference>
<dbReference type="Proteomes" id="UP000326881">
    <property type="component" value="Plasmid unnamed"/>
</dbReference>
<keyword evidence="3" id="KW-0238">DNA-binding</keyword>
<dbReference type="PANTHER" id="PTHR30126:SF40">
    <property type="entry name" value="HTH-TYPE TRANSCRIPTIONAL REGULATOR GLTR"/>
    <property type="match status" value="1"/>
</dbReference>
<evidence type="ECO:0000256" key="6">
    <source>
        <dbReference type="ARBA" id="ARBA00067332"/>
    </source>
</evidence>
<comment type="function">
    <text evidence="5">Transcriptional regulator of the ttuABCDE tartrate utilization operon.</text>
</comment>
<keyword evidence="9" id="KW-0614">Plasmid</keyword>
<name>A0A5Q0CFB1_9HYPH</name>
<dbReference type="PANTHER" id="PTHR30126">
    <property type="entry name" value="HTH-TYPE TRANSCRIPTIONAL REGULATOR"/>
    <property type="match status" value="1"/>
</dbReference>
<feature type="domain" description="HTH lysR-type" evidence="8">
    <location>
        <begin position="1"/>
        <end position="58"/>
    </location>
</feature>
<dbReference type="SUPFAM" id="SSF46785">
    <property type="entry name" value="Winged helix' DNA-binding domain"/>
    <property type="match status" value="1"/>
</dbReference>
<evidence type="ECO:0000256" key="3">
    <source>
        <dbReference type="ARBA" id="ARBA00023125"/>
    </source>
</evidence>
<dbReference type="AlphaFoldDB" id="A0A5Q0CFB1"/>
<organism evidence="9 10">
    <name type="scientific">Rhizobium grahamii</name>
    <dbReference type="NCBI Taxonomy" id="1120045"/>
    <lineage>
        <taxon>Bacteria</taxon>
        <taxon>Pseudomonadati</taxon>
        <taxon>Pseudomonadota</taxon>
        <taxon>Alphaproteobacteria</taxon>
        <taxon>Hyphomicrobiales</taxon>
        <taxon>Rhizobiaceae</taxon>
        <taxon>Rhizobium/Agrobacterium group</taxon>
        <taxon>Rhizobium</taxon>
    </lineage>
</organism>
<gene>
    <name evidence="9" type="ORF">FZ934_23010</name>
</gene>
<evidence type="ECO:0000256" key="4">
    <source>
        <dbReference type="ARBA" id="ARBA00023163"/>
    </source>
</evidence>
<evidence type="ECO:0000256" key="1">
    <source>
        <dbReference type="ARBA" id="ARBA00009437"/>
    </source>
</evidence>
<geneLocation type="plasmid" evidence="9 10">
    <name>unnamed</name>
</geneLocation>
<comment type="similarity">
    <text evidence="1">Belongs to the LysR transcriptional regulatory family.</text>
</comment>
<keyword evidence="2" id="KW-0805">Transcription regulation</keyword>